<dbReference type="GO" id="GO:0004864">
    <property type="term" value="F:protein phosphatase inhibitor activity"/>
    <property type="evidence" value="ECO:0007669"/>
    <property type="project" value="InterPro"/>
</dbReference>
<comment type="similarity">
    <text evidence="1">Belongs to the protein phosphatase inhibitor 2 family.</text>
</comment>
<organism evidence="3 4">
    <name type="scientific">Drosophila gunungcola</name>
    <name type="common">fruit fly</name>
    <dbReference type="NCBI Taxonomy" id="103775"/>
    <lineage>
        <taxon>Eukaryota</taxon>
        <taxon>Metazoa</taxon>
        <taxon>Ecdysozoa</taxon>
        <taxon>Arthropoda</taxon>
        <taxon>Hexapoda</taxon>
        <taxon>Insecta</taxon>
        <taxon>Pterygota</taxon>
        <taxon>Neoptera</taxon>
        <taxon>Endopterygota</taxon>
        <taxon>Diptera</taxon>
        <taxon>Brachycera</taxon>
        <taxon>Muscomorpha</taxon>
        <taxon>Ephydroidea</taxon>
        <taxon>Drosophilidae</taxon>
        <taxon>Drosophila</taxon>
        <taxon>Sophophora</taxon>
    </lineage>
</organism>
<dbReference type="GO" id="GO:0009966">
    <property type="term" value="P:regulation of signal transduction"/>
    <property type="evidence" value="ECO:0007669"/>
    <property type="project" value="InterPro"/>
</dbReference>
<dbReference type="EMBL" id="JAMKOV010000002">
    <property type="protein sequence ID" value="KAI8042328.1"/>
    <property type="molecule type" value="Genomic_DNA"/>
</dbReference>
<protein>
    <submittedName>
        <fullName evidence="3">Uncharacterized protein</fullName>
    </submittedName>
</protein>
<comment type="caution">
    <text evidence="3">The sequence shown here is derived from an EMBL/GenBank/DDBJ whole genome shotgun (WGS) entry which is preliminary data.</text>
</comment>
<name>A0A9P9YT00_9MUSC</name>
<dbReference type="PANTHER" id="PTHR12398">
    <property type="entry name" value="PROTEIN PHOSPHATASE INHIBITOR"/>
    <property type="match status" value="1"/>
</dbReference>
<gene>
    <name evidence="3" type="ORF">M5D96_003631</name>
</gene>
<dbReference type="AlphaFoldDB" id="A0A9P9YT00"/>
<evidence type="ECO:0000313" key="3">
    <source>
        <dbReference type="EMBL" id="KAI8042328.1"/>
    </source>
</evidence>
<evidence type="ECO:0000256" key="2">
    <source>
        <dbReference type="SAM" id="MobiDB-lite"/>
    </source>
</evidence>
<keyword evidence="4" id="KW-1185">Reference proteome</keyword>
<reference evidence="3" key="1">
    <citation type="journal article" date="2023" name="Genome Biol. Evol.">
        <title>Long-read-based Genome Assembly of Drosophila gunungcola Reveals Fewer Chemosensory Genes in Flower-breeding Species.</title>
        <authorList>
            <person name="Negi A."/>
            <person name="Liao B.Y."/>
            <person name="Yeh S.D."/>
        </authorList>
    </citation>
    <scope>NUCLEOTIDE SEQUENCE</scope>
    <source>
        <strain evidence="3">Sukarami</strain>
    </source>
</reference>
<dbReference type="PANTHER" id="PTHR12398:SF20">
    <property type="entry name" value="PROTEIN PHOSPHATASE 1 REGULATORY INHIBITOR SUBUNIT 2"/>
    <property type="match status" value="1"/>
</dbReference>
<dbReference type="Proteomes" id="UP001059596">
    <property type="component" value="Unassembled WGS sequence"/>
</dbReference>
<proteinExistence type="inferred from homology"/>
<sequence length="275" mass="31705">MTAKKTTFDLMSLGYPIHSDPYEVHFQSSSSPKLPREPVMCLKELRQKLHKEARNVMPDFFMRDPSSSSDESDDLDFPETLSERARRMSFARRRKLHYNEFATVELARRLIHDEFATLTDSLCSEDIDFIPEIAEEECHPCEHDSTDSYPYLQYDRFTTHSQISDDSLPKEDPEPGFDGKHHCFEKLMAGVVDHPAVVNIPTETEPTTTPPPPEPEVVDILVEEEEPQNHDIGKKESKHTRVADKGKNWDLRAVRTETKTIRSKNAKNRVNPRTL</sequence>
<dbReference type="OrthoDB" id="7870435at2759"/>
<dbReference type="InterPro" id="IPR007062">
    <property type="entry name" value="PPI-2"/>
</dbReference>
<feature type="compositionally biased region" description="Basic and acidic residues" evidence="2">
    <location>
        <begin position="227"/>
        <end position="247"/>
    </location>
</feature>
<feature type="region of interest" description="Disordered" evidence="2">
    <location>
        <begin position="226"/>
        <end position="247"/>
    </location>
</feature>
<evidence type="ECO:0000256" key="1">
    <source>
        <dbReference type="ARBA" id="ARBA00005472"/>
    </source>
</evidence>
<dbReference type="Gene3D" id="6.10.250.1050">
    <property type="match status" value="1"/>
</dbReference>
<dbReference type="Pfam" id="PF04979">
    <property type="entry name" value="IPP-2"/>
    <property type="match status" value="1"/>
</dbReference>
<evidence type="ECO:0000313" key="4">
    <source>
        <dbReference type="Proteomes" id="UP001059596"/>
    </source>
</evidence>
<accession>A0A9P9YT00</accession>
<feature type="region of interest" description="Disordered" evidence="2">
    <location>
        <begin position="256"/>
        <end position="275"/>
    </location>
</feature>